<reference evidence="2 3" key="1">
    <citation type="submission" date="2018-02" db="EMBL/GenBank/DDBJ databases">
        <title>Draft genome of wild Prunus yedoensis var. nudiflora.</title>
        <authorList>
            <person name="Baek S."/>
            <person name="Kim J.-H."/>
            <person name="Choi K."/>
            <person name="Kim G.-B."/>
            <person name="Cho A."/>
            <person name="Jang H."/>
            <person name="Shin C.-H."/>
            <person name="Yu H.-J."/>
            <person name="Mun J.-H."/>
        </authorList>
    </citation>
    <scope>NUCLEOTIDE SEQUENCE [LARGE SCALE GENOMIC DNA]</scope>
    <source>
        <strain evidence="3">cv. Jeju island</strain>
        <tissue evidence="2">Leaf</tissue>
    </source>
</reference>
<protein>
    <recommendedName>
        <fullName evidence="4">RPW8 domain-containing protein</fullName>
    </recommendedName>
</protein>
<evidence type="ECO:0008006" key="4">
    <source>
        <dbReference type="Google" id="ProtNLM"/>
    </source>
</evidence>
<comment type="caution">
    <text evidence="2">The sequence shown here is derived from an EMBL/GenBank/DDBJ whole genome shotgun (WGS) entry which is preliminary data.</text>
</comment>
<evidence type="ECO:0000256" key="1">
    <source>
        <dbReference type="SAM" id="Phobius"/>
    </source>
</evidence>
<dbReference type="OrthoDB" id="1166582at2759"/>
<dbReference type="Proteomes" id="UP000250321">
    <property type="component" value="Unassembled WGS sequence"/>
</dbReference>
<keyword evidence="1" id="KW-0472">Membrane</keyword>
<name>A0A314ZIJ9_PRUYE</name>
<accession>A0A314ZIJ9</accession>
<sequence length="66" mass="7034">MALELVGGAALGTVFAALYDVVKVALGRTIMQFKPLLGDLKFSLDSLKPRIIQQIGEHSLALGLPK</sequence>
<dbReference type="EMBL" id="PJQY01000155">
    <property type="protein sequence ID" value="PQQ17344.1"/>
    <property type="molecule type" value="Genomic_DNA"/>
</dbReference>
<evidence type="ECO:0000313" key="2">
    <source>
        <dbReference type="EMBL" id="PQQ17344.1"/>
    </source>
</evidence>
<feature type="transmembrane region" description="Helical" evidence="1">
    <location>
        <begin position="6"/>
        <end position="26"/>
    </location>
</feature>
<organism evidence="2 3">
    <name type="scientific">Prunus yedoensis var. nudiflora</name>
    <dbReference type="NCBI Taxonomy" id="2094558"/>
    <lineage>
        <taxon>Eukaryota</taxon>
        <taxon>Viridiplantae</taxon>
        <taxon>Streptophyta</taxon>
        <taxon>Embryophyta</taxon>
        <taxon>Tracheophyta</taxon>
        <taxon>Spermatophyta</taxon>
        <taxon>Magnoliopsida</taxon>
        <taxon>eudicotyledons</taxon>
        <taxon>Gunneridae</taxon>
        <taxon>Pentapetalae</taxon>
        <taxon>rosids</taxon>
        <taxon>fabids</taxon>
        <taxon>Rosales</taxon>
        <taxon>Rosaceae</taxon>
        <taxon>Amygdaloideae</taxon>
        <taxon>Amygdaleae</taxon>
        <taxon>Prunus</taxon>
    </lineage>
</organism>
<keyword evidence="1" id="KW-1133">Transmembrane helix</keyword>
<dbReference type="AlphaFoldDB" id="A0A314ZIJ9"/>
<keyword evidence="3" id="KW-1185">Reference proteome</keyword>
<evidence type="ECO:0000313" key="3">
    <source>
        <dbReference type="Proteomes" id="UP000250321"/>
    </source>
</evidence>
<keyword evidence="1" id="KW-0812">Transmembrane</keyword>
<gene>
    <name evidence="2" type="ORF">Pyn_21405</name>
</gene>
<proteinExistence type="predicted"/>